<keyword evidence="6" id="KW-0788">Thiol protease</keyword>
<organism evidence="15 16">
    <name type="scientific">Paramecium octaurelia</name>
    <dbReference type="NCBI Taxonomy" id="43137"/>
    <lineage>
        <taxon>Eukaryota</taxon>
        <taxon>Sar</taxon>
        <taxon>Alveolata</taxon>
        <taxon>Ciliophora</taxon>
        <taxon>Intramacronucleata</taxon>
        <taxon>Oligohymenophorea</taxon>
        <taxon>Peniculida</taxon>
        <taxon>Parameciidae</taxon>
        <taxon>Paramecium</taxon>
    </lineage>
</organism>
<proteinExistence type="predicted"/>
<dbReference type="Pfam" id="PF00112">
    <property type="entry name" value="Peptidase_C1"/>
    <property type="match status" value="1"/>
</dbReference>
<evidence type="ECO:0000256" key="1">
    <source>
        <dbReference type="ARBA" id="ARBA00004613"/>
    </source>
</evidence>
<comment type="catalytic activity">
    <reaction evidence="9">
        <text>Specificity close to that of papain. As compared to cathepsin B, cathepsin L exhibits higher activity toward protein substrates, but has little activity on Z-Arg-Arg-NHMec, and no peptidyl-dipeptidase activity.</text>
        <dbReference type="EC" id="3.4.22.15"/>
    </reaction>
</comment>
<dbReference type="InterPro" id="IPR013128">
    <property type="entry name" value="Peptidase_C1A"/>
</dbReference>
<accession>A0A8S1VQW9</accession>
<dbReference type="InterPro" id="IPR013201">
    <property type="entry name" value="Prot_inhib_I29"/>
</dbReference>
<evidence type="ECO:0000313" key="16">
    <source>
        <dbReference type="Proteomes" id="UP000683925"/>
    </source>
</evidence>
<name>A0A8S1VQW9_PAROT</name>
<evidence type="ECO:0000256" key="6">
    <source>
        <dbReference type="ARBA" id="ARBA00022807"/>
    </source>
</evidence>
<keyword evidence="8" id="KW-1015">Disulfide bond</keyword>
<comment type="subcellular location">
    <subcellularLocation>
        <location evidence="1">Secreted</location>
    </subcellularLocation>
</comment>
<dbReference type="FunFam" id="3.90.70.10:FF:000104">
    <property type="entry name" value="Cathepsin L 1"/>
    <property type="match status" value="1"/>
</dbReference>
<keyword evidence="3" id="KW-0645">Protease</keyword>
<evidence type="ECO:0000256" key="11">
    <source>
        <dbReference type="ARBA" id="ARBA00053662"/>
    </source>
</evidence>
<evidence type="ECO:0000313" key="15">
    <source>
        <dbReference type="EMBL" id="CAD8179944.1"/>
    </source>
</evidence>
<gene>
    <name evidence="15" type="ORF">POCTA_138.1.T0740067</name>
</gene>
<feature type="signal peptide" evidence="12">
    <location>
        <begin position="1"/>
        <end position="21"/>
    </location>
</feature>
<dbReference type="CDD" id="cd02248">
    <property type="entry name" value="Peptidase_C1A"/>
    <property type="match status" value="1"/>
</dbReference>
<dbReference type="PANTHER" id="PTHR12411">
    <property type="entry name" value="CYSTEINE PROTEASE FAMILY C1-RELATED"/>
    <property type="match status" value="1"/>
</dbReference>
<evidence type="ECO:0000256" key="2">
    <source>
        <dbReference type="ARBA" id="ARBA00022525"/>
    </source>
</evidence>
<keyword evidence="2" id="KW-0964">Secreted</keyword>
<dbReference type="OrthoDB" id="190265at2759"/>
<dbReference type="SMART" id="SM00848">
    <property type="entry name" value="Inhibitor_I29"/>
    <property type="match status" value="1"/>
</dbReference>
<keyword evidence="4 12" id="KW-0732">Signal</keyword>
<dbReference type="EMBL" id="CAJJDP010000073">
    <property type="protein sequence ID" value="CAD8179944.1"/>
    <property type="molecule type" value="Genomic_DNA"/>
</dbReference>
<comment type="caution">
    <text evidence="15">The sequence shown here is derived from an EMBL/GenBank/DDBJ whole genome shotgun (WGS) entry which is preliminary data.</text>
</comment>
<evidence type="ECO:0000256" key="9">
    <source>
        <dbReference type="ARBA" id="ARBA00036319"/>
    </source>
</evidence>
<dbReference type="PROSITE" id="PS00139">
    <property type="entry name" value="THIOL_PROTEASE_CYS"/>
    <property type="match status" value="1"/>
</dbReference>
<dbReference type="PROSITE" id="PS00639">
    <property type="entry name" value="THIOL_PROTEASE_HIS"/>
    <property type="match status" value="1"/>
</dbReference>
<evidence type="ECO:0000256" key="5">
    <source>
        <dbReference type="ARBA" id="ARBA00022801"/>
    </source>
</evidence>
<feature type="domain" description="Peptidase C1A papain C-terminal" evidence="13">
    <location>
        <begin position="110"/>
        <end position="308"/>
    </location>
</feature>
<dbReference type="EC" id="3.4.22.15" evidence="10"/>
<dbReference type="GO" id="GO:0005576">
    <property type="term" value="C:extracellular region"/>
    <property type="evidence" value="ECO:0007669"/>
    <property type="project" value="UniProtKB-SubCell"/>
</dbReference>
<evidence type="ECO:0000256" key="4">
    <source>
        <dbReference type="ARBA" id="ARBA00022729"/>
    </source>
</evidence>
<keyword evidence="5" id="KW-0378">Hydrolase</keyword>
<evidence type="ECO:0000259" key="13">
    <source>
        <dbReference type="SMART" id="SM00645"/>
    </source>
</evidence>
<dbReference type="InterPro" id="IPR025660">
    <property type="entry name" value="Pept_his_AS"/>
</dbReference>
<evidence type="ECO:0000259" key="14">
    <source>
        <dbReference type="SMART" id="SM00848"/>
    </source>
</evidence>
<dbReference type="InterPro" id="IPR039417">
    <property type="entry name" value="Peptidase_C1A_papain-like"/>
</dbReference>
<evidence type="ECO:0000256" key="8">
    <source>
        <dbReference type="ARBA" id="ARBA00023157"/>
    </source>
</evidence>
<evidence type="ECO:0000256" key="12">
    <source>
        <dbReference type="SAM" id="SignalP"/>
    </source>
</evidence>
<comment type="function">
    <text evidence="11">May be involved in extracellular digestion.</text>
</comment>
<dbReference type="Proteomes" id="UP000683925">
    <property type="component" value="Unassembled WGS sequence"/>
</dbReference>
<dbReference type="SMART" id="SM00645">
    <property type="entry name" value="Pept_C1"/>
    <property type="match status" value="1"/>
</dbReference>
<protein>
    <recommendedName>
        <fullName evidence="10">cathepsin L</fullName>
        <ecNumber evidence="10">3.4.22.15</ecNumber>
    </recommendedName>
</protein>
<dbReference type="Pfam" id="PF08246">
    <property type="entry name" value="Inhibitor_I29"/>
    <property type="match status" value="1"/>
</dbReference>
<evidence type="ECO:0000256" key="10">
    <source>
        <dbReference type="ARBA" id="ARBA00038911"/>
    </source>
</evidence>
<dbReference type="InterPro" id="IPR000668">
    <property type="entry name" value="Peptidase_C1A_C"/>
</dbReference>
<dbReference type="OMA" id="MDCADDY"/>
<dbReference type="AlphaFoldDB" id="A0A8S1VQW9"/>
<feature type="domain" description="Cathepsin propeptide inhibitor" evidence="14">
    <location>
        <begin position="30"/>
        <end position="86"/>
    </location>
</feature>
<evidence type="ECO:0000256" key="3">
    <source>
        <dbReference type="ARBA" id="ARBA00022670"/>
    </source>
</evidence>
<dbReference type="InterPro" id="IPR000169">
    <property type="entry name" value="Pept_cys_AS"/>
</dbReference>
<feature type="chain" id="PRO_5035765608" description="cathepsin L" evidence="12">
    <location>
        <begin position="22"/>
        <end position="308"/>
    </location>
</feature>
<evidence type="ECO:0000256" key="7">
    <source>
        <dbReference type="ARBA" id="ARBA00023145"/>
    </source>
</evidence>
<keyword evidence="7" id="KW-0865">Zymogen</keyword>
<dbReference type="GO" id="GO:0004197">
    <property type="term" value="F:cysteine-type endopeptidase activity"/>
    <property type="evidence" value="ECO:0007669"/>
    <property type="project" value="UniProtKB-EC"/>
</dbReference>
<sequence>MNKTLIALFTTVLLATTSYLSQEDPMRTLYSEWKQKYQARFASQFEDEYRFEIFKQNYNYYQEVNSRQSSYKLGLNQFATLTDEEFESIYLGGLDDSHVEVEENITSFNYPESVDWSRKLNPIKNQGQCGSCWSFSAVGAFEAYFIFTKGQYDIYSEQHLVDCDKYSYGCNGGFAGNAIDYLNKNGAILETKYPYNAKDNTCQQATGDPLARGTGRKTWSTATQAYEAIAQYPISVSVHASNWKGYTEGVFFDCINTSTNHAVVAVGYDKSGNWLIRNSWGTGWGLNGHIWLQSGNTCGVLRRLDQVI</sequence>
<reference evidence="15" key="1">
    <citation type="submission" date="2021-01" db="EMBL/GenBank/DDBJ databases">
        <authorList>
            <consortium name="Genoscope - CEA"/>
            <person name="William W."/>
        </authorList>
    </citation>
    <scope>NUCLEOTIDE SEQUENCE</scope>
</reference>
<keyword evidence="16" id="KW-1185">Reference proteome</keyword>
<dbReference type="GO" id="GO:0006508">
    <property type="term" value="P:proteolysis"/>
    <property type="evidence" value="ECO:0007669"/>
    <property type="project" value="UniProtKB-KW"/>
</dbReference>